<dbReference type="EMBL" id="JBHUOG010000001">
    <property type="protein sequence ID" value="MFD2792943.1"/>
    <property type="molecule type" value="Genomic_DNA"/>
</dbReference>
<dbReference type="InterPro" id="IPR011990">
    <property type="entry name" value="TPR-like_helical_dom_sf"/>
</dbReference>
<keyword evidence="4 8" id="KW-0802">TPR repeat</keyword>
<evidence type="ECO:0000256" key="6">
    <source>
        <dbReference type="ARBA" id="ARBA00023136"/>
    </source>
</evidence>
<keyword evidence="9" id="KW-0175">Coiled coil</keyword>
<name>A0ABW5VMM4_9MICO</name>
<dbReference type="PROSITE" id="PS50005">
    <property type="entry name" value="TPR"/>
    <property type="match status" value="1"/>
</dbReference>
<keyword evidence="12" id="KW-1185">Reference proteome</keyword>
<comment type="caution">
    <text evidence="11">The sequence shown here is derived from an EMBL/GenBank/DDBJ whole genome shotgun (WGS) entry which is preliminary data.</text>
</comment>
<proteinExistence type="inferred from homology"/>
<dbReference type="SMART" id="SM00028">
    <property type="entry name" value="TPR"/>
    <property type="match status" value="3"/>
</dbReference>
<dbReference type="PANTHER" id="PTHR46208:SF1">
    <property type="entry name" value="MITOCHONDRIAL IMPORT RECEPTOR SUBUNIT TOM70"/>
    <property type="match status" value="1"/>
</dbReference>
<evidence type="ECO:0000256" key="9">
    <source>
        <dbReference type="SAM" id="Coils"/>
    </source>
</evidence>
<dbReference type="Gene3D" id="1.25.40.10">
    <property type="entry name" value="Tetratricopeptide repeat domain"/>
    <property type="match status" value="2"/>
</dbReference>
<keyword evidence="2 10" id="KW-0812">Transmembrane</keyword>
<evidence type="ECO:0000256" key="10">
    <source>
        <dbReference type="SAM" id="Phobius"/>
    </source>
</evidence>
<comment type="subcellular location">
    <subcellularLocation>
        <location evidence="1">Membrane</location>
        <topology evidence="1">Single-pass membrane protein</topology>
    </subcellularLocation>
</comment>
<evidence type="ECO:0000313" key="11">
    <source>
        <dbReference type="EMBL" id="MFD2792943.1"/>
    </source>
</evidence>
<feature type="coiled-coil region" evidence="9">
    <location>
        <begin position="57"/>
        <end position="91"/>
    </location>
</feature>
<feature type="transmembrane region" description="Helical" evidence="10">
    <location>
        <begin position="27"/>
        <end position="54"/>
    </location>
</feature>
<evidence type="ECO:0000256" key="5">
    <source>
        <dbReference type="ARBA" id="ARBA00022989"/>
    </source>
</evidence>
<dbReference type="Proteomes" id="UP001597479">
    <property type="component" value="Unassembled WGS sequence"/>
</dbReference>
<comment type="similarity">
    <text evidence="7">Belongs to the Tom70 family.</text>
</comment>
<dbReference type="PANTHER" id="PTHR46208">
    <property type="entry name" value="MITOCHONDRIAL IMPORT RECEPTOR SUBUNIT TOM70"/>
    <property type="match status" value="1"/>
</dbReference>
<protein>
    <submittedName>
        <fullName evidence="11">Tetratricopeptide repeat protein</fullName>
    </submittedName>
</protein>
<organism evidence="11 12">
    <name type="scientific">Promicromonospora vindobonensis</name>
    <dbReference type="NCBI Taxonomy" id="195748"/>
    <lineage>
        <taxon>Bacteria</taxon>
        <taxon>Bacillati</taxon>
        <taxon>Actinomycetota</taxon>
        <taxon>Actinomycetes</taxon>
        <taxon>Micrococcales</taxon>
        <taxon>Promicromonosporaceae</taxon>
        <taxon>Promicromonospora</taxon>
    </lineage>
</organism>
<dbReference type="RefSeq" id="WP_377180783.1">
    <property type="nucleotide sequence ID" value="NZ_JBHUOG010000001.1"/>
</dbReference>
<dbReference type="SUPFAM" id="SSF48452">
    <property type="entry name" value="TPR-like"/>
    <property type="match status" value="1"/>
</dbReference>
<evidence type="ECO:0000256" key="2">
    <source>
        <dbReference type="ARBA" id="ARBA00022692"/>
    </source>
</evidence>
<feature type="repeat" description="TPR" evidence="8">
    <location>
        <begin position="98"/>
        <end position="131"/>
    </location>
</feature>
<keyword evidence="5 10" id="KW-1133">Transmembrane helix</keyword>
<reference evidence="12" key="1">
    <citation type="journal article" date="2019" name="Int. J. Syst. Evol. Microbiol.">
        <title>The Global Catalogue of Microorganisms (GCM) 10K type strain sequencing project: providing services to taxonomists for standard genome sequencing and annotation.</title>
        <authorList>
            <consortium name="The Broad Institute Genomics Platform"/>
            <consortium name="The Broad Institute Genome Sequencing Center for Infectious Disease"/>
            <person name="Wu L."/>
            <person name="Ma J."/>
        </authorList>
    </citation>
    <scope>NUCLEOTIDE SEQUENCE [LARGE SCALE GENOMIC DNA]</scope>
    <source>
        <strain evidence="12">CCM 7044</strain>
    </source>
</reference>
<evidence type="ECO:0000256" key="8">
    <source>
        <dbReference type="PROSITE-ProRule" id="PRU00339"/>
    </source>
</evidence>
<evidence type="ECO:0000313" key="12">
    <source>
        <dbReference type="Proteomes" id="UP001597479"/>
    </source>
</evidence>
<dbReference type="Pfam" id="PF14559">
    <property type="entry name" value="TPR_19"/>
    <property type="match status" value="1"/>
</dbReference>
<accession>A0ABW5VMM4</accession>
<evidence type="ECO:0000256" key="4">
    <source>
        <dbReference type="ARBA" id="ARBA00022803"/>
    </source>
</evidence>
<gene>
    <name evidence="11" type="ORF">ACFS27_05200</name>
</gene>
<evidence type="ECO:0000256" key="7">
    <source>
        <dbReference type="ARBA" id="ARBA00038030"/>
    </source>
</evidence>
<evidence type="ECO:0000256" key="3">
    <source>
        <dbReference type="ARBA" id="ARBA00022737"/>
    </source>
</evidence>
<evidence type="ECO:0000256" key="1">
    <source>
        <dbReference type="ARBA" id="ARBA00004167"/>
    </source>
</evidence>
<keyword evidence="6 10" id="KW-0472">Membrane</keyword>
<dbReference type="InterPro" id="IPR019734">
    <property type="entry name" value="TPR_rpt"/>
</dbReference>
<sequence>MSSRVLLGAPSPGASESGFDPSGYIDFANLTIAVALAAITVITFVLAVGAVVGLRTLNEVRRDRDALRAELVEAARRRSELDDRLRAFEQESERIVLAAHLYNEGQSAYTEADYDRAVTYYQQALEIQPGNGRIRVRLARSYINKGLNRLAEAILEAADPIDADSAGTWRALATAYRYEAPDRAMDHIKKAIRADESSYENWDYLGLLLRDQGRWDESLQAHRAAMLLTPMEPTSLFFAALMALRVGEPAESKTLLVEAVKCVQFKRRTGQMKRAWADVIEWAYEYSRGTASSRAKALRIAKQMAQYSAARNRQAVLGHMEFYLVAGGENPAENLCLRAFRPTDPEESPA</sequence>
<keyword evidence="3" id="KW-0677">Repeat</keyword>